<keyword evidence="1" id="KW-0472">Membrane</keyword>
<feature type="domain" description="FIST C-domain" evidence="2">
    <location>
        <begin position="877"/>
        <end position="1028"/>
    </location>
</feature>
<keyword evidence="1" id="KW-1133">Transmembrane helix</keyword>
<dbReference type="Pfam" id="PF00646">
    <property type="entry name" value="F-box"/>
    <property type="match status" value="1"/>
</dbReference>
<dbReference type="AlphaFoldDB" id="A0A9J5X6R1"/>
<dbReference type="EMBL" id="JACXVP010000010">
    <property type="protein sequence ID" value="KAG5583431.1"/>
    <property type="molecule type" value="Genomic_DNA"/>
</dbReference>
<dbReference type="InterPro" id="IPR036047">
    <property type="entry name" value="F-box-like_dom_sf"/>
</dbReference>
<feature type="transmembrane region" description="Helical" evidence="1">
    <location>
        <begin position="34"/>
        <end position="54"/>
    </location>
</feature>
<evidence type="ECO:0000313" key="3">
    <source>
        <dbReference type="EMBL" id="KAG5583431.1"/>
    </source>
</evidence>
<dbReference type="InterPro" id="IPR001810">
    <property type="entry name" value="F-box_dom"/>
</dbReference>
<evidence type="ECO:0000313" key="4">
    <source>
        <dbReference type="Proteomes" id="UP000824120"/>
    </source>
</evidence>
<dbReference type="SUPFAM" id="SSF81383">
    <property type="entry name" value="F-box domain"/>
    <property type="match status" value="1"/>
</dbReference>
<evidence type="ECO:0000256" key="1">
    <source>
        <dbReference type="SAM" id="Phobius"/>
    </source>
</evidence>
<dbReference type="InterPro" id="IPR049625">
    <property type="entry name" value="Glyco_transf_61_cat"/>
</dbReference>
<protein>
    <recommendedName>
        <fullName evidence="2">FIST C-domain domain-containing protein</fullName>
    </recommendedName>
</protein>
<dbReference type="GO" id="GO:0016757">
    <property type="term" value="F:glycosyltransferase activity"/>
    <property type="evidence" value="ECO:0007669"/>
    <property type="project" value="InterPro"/>
</dbReference>
<dbReference type="OrthoDB" id="529273at2759"/>
<dbReference type="GO" id="GO:0032436">
    <property type="term" value="P:positive regulation of proteasomal ubiquitin-dependent protein catabolic process"/>
    <property type="evidence" value="ECO:0007669"/>
    <property type="project" value="TreeGrafter"/>
</dbReference>
<accession>A0A9J5X6R1</accession>
<keyword evidence="1" id="KW-0812">Transmembrane</keyword>
<evidence type="ECO:0000259" key="2">
    <source>
        <dbReference type="SMART" id="SM01204"/>
    </source>
</evidence>
<dbReference type="PANTHER" id="PTHR14939:SF9">
    <property type="entry name" value="FIST C-DOMAIN DOMAIN-CONTAINING PROTEIN"/>
    <property type="match status" value="1"/>
</dbReference>
<dbReference type="SMART" id="SM01204">
    <property type="entry name" value="FIST_C"/>
    <property type="match status" value="1"/>
</dbReference>
<organism evidence="3 4">
    <name type="scientific">Solanum commersonii</name>
    <name type="common">Commerson's wild potato</name>
    <name type="synonym">Commerson's nightshade</name>
    <dbReference type="NCBI Taxonomy" id="4109"/>
    <lineage>
        <taxon>Eukaryota</taxon>
        <taxon>Viridiplantae</taxon>
        <taxon>Streptophyta</taxon>
        <taxon>Embryophyta</taxon>
        <taxon>Tracheophyta</taxon>
        <taxon>Spermatophyta</taxon>
        <taxon>Magnoliopsida</taxon>
        <taxon>eudicotyledons</taxon>
        <taxon>Gunneridae</taxon>
        <taxon>Pentapetalae</taxon>
        <taxon>asterids</taxon>
        <taxon>lamiids</taxon>
        <taxon>Solanales</taxon>
        <taxon>Solanaceae</taxon>
        <taxon>Solanoideae</taxon>
        <taxon>Solaneae</taxon>
        <taxon>Solanum</taxon>
    </lineage>
</organism>
<dbReference type="InterPro" id="IPR019494">
    <property type="entry name" value="FIST_C"/>
</dbReference>
<dbReference type="GO" id="GO:0000209">
    <property type="term" value="P:protein polyubiquitination"/>
    <property type="evidence" value="ECO:0007669"/>
    <property type="project" value="TreeGrafter"/>
</dbReference>
<sequence length="1066" mass="119492">MFKKMVYYQRYHQWRKGDVPFVCENSKRVARPKLLFLVLLSFISFSFILAPLFFTSAPTLSLLYSFGFEDEGVVSTVDVYASVCSSVSNGSICCDRSSIRSDICVLKGDVRTDSASSRITLYRSNAYGSQVIGASGENDEIFQHKKIKPYTRKWEKSVMDTIDELDLVTKGENSAIHQKCDVQHDVPAVFFSTGGYTGNLYHEFNDGIMPLYITSQHFNKKVVFVIFEYHDWWISKYENILPHLTEYPIIDFRGDNRTHCFPEAVVGLKIHDELTINASLMGRNKTIRDFRDMLDRAYLPRIRGLIQEEEHETQLDMNISALSPSAKTKIETTEEKRGVKKPKVVIIARNDSRAILNEDSLVKMAEGIGFQVEVLRPQRTTELARIYRALNSSDVMIGVHGAAMTHFLFMRPDSAFIQIIPLGTDWAADTYYGLPARKLGLRYIGYKILPQESSLYNEYEKSDPVLTDPDSVNNRGWEFTKKIYLDRQNVRLNLRRFHKRLLRAYYYSMAKKNGRLHHQNQRDGGVRNSIPDHREMAELRQRAAVEMEATIDSIGDDLLHNILSRLPALACANAACVSRSWNLIITSLLSLPNLSSALSINPSLQDAVHEAVDKVLSKPVRPQFAIASIGPTFSLQQAHQLITGKLGSRIPIITLISQGIFGCNAVNDEFEEVQCQFIENDEAHPDHGNENHGVLLTVGFFPGLKVSLIPLLSKTQGTQALMIDELVRNIRECSSSVSGSASPVAILLFSDHETDMKPVLQKLDYAFCPETVIVGEGGSQFLYQGEAAVNHCNDAEYSSAAVALSFLRDTGNPPGVGETQFHVVLAPGIAQIGPTYKAVAVKERPRDFSTWLTAKREAQVESLDGLTMLDQIYDEFGGDLYCSALYIGVSKRRKCSIGKERASWIYLEEFHEVLRGDEEYLYVNGVGIRSGDSFQFYLANANATRDSCNNASNNLTCLKRDLDHQNAGRSTSNNVNSKKKSVFGCIMFSCCGRGEFFLQPILDCSPFMENFPEITFSGTFSAAEIARGDLSPYGPVSEEHSPLRCCLHVYSTVYLIMSYTPASPSA</sequence>
<dbReference type="Pfam" id="PF04577">
    <property type="entry name" value="Glyco_transf_61"/>
    <property type="match status" value="1"/>
</dbReference>
<keyword evidence="4" id="KW-1185">Reference proteome</keyword>
<gene>
    <name evidence="3" type="ORF">H5410_054058</name>
</gene>
<comment type="caution">
    <text evidence="3">The sequence shown here is derived from an EMBL/GenBank/DDBJ whole genome shotgun (WGS) entry which is preliminary data.</text>
</comment>
<dbReference type="PANTHER" id="PTHR14939">
    <property type="entry name" value="F-BOX ONLY PROTEIN 22"/>
    <property type="match status" value="1"/>
</dbReference>
<name>A0A9J5X6R1_SOLCO</name>
<reference evidence="3 4" key="1">
    <citation type="submission" date="2020-09" db="EMBL/GenBank/DDBJ databases">
        <title>De no assembly of potato wild relative species, Solanum commersonii.</title>
        <authorList>
            <person name="Cho K."/>
        </authorList>
    </citation>
    <scope>NUCLEOTIDE SEQUENCE [LARGE SCALE GENOMIC DNA]</scope>
    <source>
        <strain evidence="3">LZ3.2</strain>
        <tissue evidence="3">Leaf</tissue>
    </source>
</reference>
<proteinExistence type="predicted"/>
<dbReference type="Proteomes" id="UP000824120">
    <property type="component" value="Chromosome 10"/>
</dbReference>